<dbReference type="InterPro" id="IPR015943">
    <property type="entry name" value="WD40/YVTN_repeat-like_dom_sf"/>
</dbReference>
<dbReference type="EMBL" id="NGFN01000171">
    <property type="protein sequence ID" value="OUD00548.1"/>
    <property type="molecule type" value="Genomic_DNA"/>
</dbReference>
<evidence type="ECO:0008006" key="3">
    <source>
        <dbReference type="Google" id="ProtNLM"/>
    </source>
</evidence>
<organism evidence="1 2">
    <name type="scientific">Streptomyces swartbergensis</name>
    <dbReference type="NCBI Taxonomy" id="487165"/>
    <lineage>
        <taxon>Bacteria</taxon>
        <taxon>Bacillati</taxon>
        <taxon>Actinomycetota</taxon>
        <taxon>Actinomycetes</taxon>
        <taxon>Kitasatosporales</taxon>
        <taxon>Streptomycetaceae</taxon>
        <taxon>Streptomyces</taxon>
    </lineage>
</organism>
<proteinExistence type="predicted"/>
<name>A0A243RZB5_9ACTN</name>
<protein>
    <recommendedName>
        <fullName evidence="3">SMP-30/Gluconolactonase/LRE-like region domain-containing protein</fullName>
    </recommendedName>
</protein>
<keyword evidence="2" id="KW-1185">Reference proteome</keyword>
<accession>A0A243RZB5</accession>
<dbReference type="Gene3D" id="2.130.10.10">
    <property type="entry name" value="YVTN repeat-like/Quinoprotein amine dehydrogenase"/>
    <property type="match status" value="1"/>
</dbReference>
<dbReference type="Proteomes" id="UP000195105">
    <property type="component" value="Unassembled WGS sequence"/>
</dbReference>
<comment type="caution">
    <text evidence="1">The sequence shown here is derived from an EMBL/GenBank/DDBJ whole genome shotgun (WGS) entry which is preliminary data.</text>
</comment>
<sequence>MAVSPDPGRVYVTHCPFDSVPVMDPGRECMAGTIPVGGATRGLAASPYGTRLCVTNFFAGTVSVIRL</sequence>
<dbReference type="SUPFAM" id="SSF50974">
    <property type="entry name" value="Nitrous oxide reductase, N-terminal domain"/>
    <property type="match status" value="1"/>
</dbReference>
<reference evidence="1 2" key="1">
    <citation type="submission" date="2017-05" db="EMBL/GenBank/DDBJ databases">
        <title>Biotechnological potential of actinobacteria isolated from South African environments.</title>
        <authorList>
            <person name="Le Roes-Hill M."/>
            <person name="Prins A."/>
            <person name="Durrell K.A."/>
        </authorList>
    </citation>
    <scope>NUCLEOTIDE SEQUENCE [LARGE SCALE GENOMIC DNA]</scope>
    <source>
        <strain evidence="1 2">HMC13</strain>
    </source>
</reference>
<dbReference type="AlphaFoldDB" id="A0A243RZB5"/>
<evidence type="ECO:0000313" key="2">
    <source>
        <dbReference type="Proteomes" id="UP000195105"/>
    </source>
</evidence>
<dbReference type="InterPro" id="IPR011045">
    <property type="entry name" value="N2O_reductase_N"/>
</dbReference>
<gene>
    <name evidence="1" type="ORF">CA983_25030</name>
</gene>
<evidence type="ECO:0000313" key="1">
    <source>
        <dbReference type="EMBL" id="OUD00548.1"/>
    </source>
</evidence>